<dbReference type="EMBL" id="MN739985">
    <property type="protein sequence ID" value="QHT81575.1"/>
    <property type="molecule type" value="Genomic_DNA"/>
</dbReference>
<reference evidence="2" key="1">
    <citation type="journal article" date="2020" name="Nature">
        <title>Giant virus diversity and host interactions through global metagenomics.</title>
        <authorList>
            <person name="Schulz F."/>
            <person name="Roux S."/>
            <person name="Paez-Espino D."/>
            <person name="Jungbluth S."/>
            <person name="Walsh D.A."/>
            <person name="Denef V.J."/>
            <person name="McMahon K.D."/>
            <person name="Konstantinidis K.T."/>
            <person name="Eloe-Fadrosh E.A."/>
            <person name="Kyrpides N.C."/>
            <person name="Woyke T."/>
        </authorList>
    </citation>
    <scope>NUCLEOTIDE SEQUENCE</scope>
    <source>
        <strain evidence="2">GVMAG-M-3300023184-13</strain>
    </source>
</reference>
<accession>A0A6C0HN93</accession>
<proteinExistence type="predicted"/>
<feature type="compositionally biased region" description="Basic residues" evidence="1">
    <location>
        <begin position="15"/>
        <end position="32"/>
    </location>
</feature>
<sequence length="133" mass="14719">MVQRKYFKGKTTGSRSHKGRPPAIRSRNKYNRQHGGDTGRYVMSNAFFGKGTQGYSDTSGFPTGSKQLAVSNGTIHQSGKFAGANLYPQEAGNSCGCSKFNYSSKSGNANHHRKTHRRNSRSKSKKRSTKRKN</sequence>
<evidence type="ECO:0000256" key="1">
    <source>
        <dbReference type="SAM" id="MobiDB-lite"/>
    </source>
</evidence>
<feature type="compositionally biased region" description="Polar residues" evidence="1">
    <location>
        <begin position="98"/>
        <end position="109"/>
    </location>
</feature>
<feature type="compositionally biased region" description="Basic residues" evidence="1">
    <location>
        <begin position="110"/>
        <end position="133"/>
    </location>
</feature>
<feature type="region of interest" description="Disordered" evidence="1">
    <location>
        <begin position="1"/>
        <end position="38"/>
    </location>
</feature>
<organism evidence="2">
    <name type="scientific">viral metagenome</name>
    <dbReference type="NCBI Taxonomy" id="1070528"/>
    <lineage>
        <taxon>unclassified sequences</taxon>
        <taxon>metagenomes</taxon>
        <taxon>organismal metagenomes</taxon>
    </lineage>
</organism>
<name>A0A6C0HN93_9ZZZZ</name>
<protein>
    <submittedName>
        <fullName evidence="2">Uncharacterized protein</fullName>
    </submittedName>
</protein>
<dbReference type="AlphaFoldDB" id="A0A6C0HN93"/>
<feature type="region of interest" description="Disordered" evidence="1">
    <location>
        <begin position="98"/>
        <end position="133"/>
    </location>
</feature>
<evidence type="ECO:0000313" key="2">
    <source>
        <dbReference type="EMBL" id="QHT81575.1"/>
    </source>
</evidence>